<feature type="compositionally biased region" description="Polar residues" evidence="1">
    <location>
        <begin position="65"/>
        <end position="101"/>
    </location>
</feature>
<evidence type="ECO:0000256" key="1">
    <source>
        <dbReference type="SAM" id="MobiDB-lite"/>
    </source>
</evidence>
<dbReference type="OrthoDB" id="2373987at2759"/>
<keyword evidence="3" id="KW-1185">Reference proteome</keyword>
<dbReference type="InParanoid" id="A0A2J7PZ32"/>
<feature type="compositionally biased region" description="Polar residues" evidence="1">
    <location>
        <begin position="248"/>
        <end position="262"/>
    </location>
</feature>
<feature type="region of interest" description="Disordered" evidence="1">
    <location>
        <begin position="1"/>
        <end position="32"/>
    </location>
</feature>
<proteinExistence type="predicted"/>
<evidence type="ECO:0000313" key="2">
    <source>
        <dbReference type="EMBL" id="PNF21591.1"/>
    </source>
</evidence>
<feature type="compositionally biased region" description="Polar residues" evidence="1">
    <location>
        <begin position="231"/>
        <end position="240"/>
    </location>
</feature>
<dbReference type="Proteomes" id="UP000235965">
    <property type="component" value="Unassembled WGS sequence"/>
</dbReference>
<feature type="region of interest" description="Disordered" evidence="1">
    <location>
        <begin position="59"/>
        <end position="283"/>
    </location>
</feature>
<accession>A0A2J7PZ32</accession>
<gene>
    <name evidence="2" type="ORF">B7P43_G12724</name>
</gene>
<sequence length="283" mass="30538">MDQARKLVNSTPTPCASRRSSPIPLHKTTGSSFMELLKDVTKQSGEGTSSDSSINKISLKEGAVQSKQVSCSTTPDLTLENAKSIQQVAEKQELPTKSASKPSCGVTAEARQTEMAPSANNISSTQTTASDDSANVDNQSHEDDKDKSVTPEGGQTGDPEKPQTDNATTVPPQQQKANDISEAKEKPSQFKVRITTPAPTTEDDFKPETRTSKSQLEESESHPQFEDMLRNSENSSNANVSMEPEMIGSSSREQLISATTDSPVPLRTADVKTIKRQQKGGWL</sequence>
<dbReference type="AlphaFoldDB" id="A0A2J7PZ32"/>
<feature type="compositionally biased region" description="Polar residues" evidence="1">
    <location>
        <begin position="8"/>
        <end position="20"/>
    </location>
</feature>
<evidence type="ECO:0000313" key="3">
    <source>
        <dbReference type="Proteomes" id="UP000235965"/>
    </source>
</evidence>
<name>A0A2J7PZ32_9NEOP</name>
<organism evidence="2 3">
    <name type="scientific">Cryptotermes secundus</name>
    <dbReference type="NCBI Taxonomy" id="105785"/>
    <lineage>
        <taxon>Eukaryota</taxon>
        <taxon>Metazoa</taxon>
        <taxon>Ecdysozoa</taxon>
        <taxon>Arthropoda</taxon>
        <taxon>Hexapoda</taxon>
        <taxon>Insecta</taxon>
        <taxon>Pterygota</taxon>
        <taxon>Neoptera</taxon>
        <taxon>Polyneoptera</taxon>
        <taxon>Dictyoptera</taxon>
        <taxon>Blattodea</taxon>
        <taxon>Blattoidea</taxon>
        <taxon>Termitoidae</taxon>
        <taxon>Kalotermitidae</taxon>
        <taxon>Cryptotermitinae</taxon>
        <taxon>Cryptotermes</taxon>
    </lineage>
</organism>
<feature type="compositionally biased region" description="Basic residues" evidence="1">
    <location>
        <begin position="274"/>
        <end position="283"/>
    </location>
</feature>
<comment type="caution">
    <text evidence="2">The sequence shown here is derived from an EMBL/GenBank/DDBJ whole genome shotgun (WGS) entry which is preliminary data.</text>
</comment>
<feature type="compositionally biased region" description="Basic and acidic residues" evidence="1">
    <location>
        <begin position="179"/>
        <end position="188"/>
    </location>
</feature>
<feature type="compositionally biased region" description="Polar residues" evidence="1">
    <location>
        <begin position="164"/>
        <end position="178"/>
    </location>
</feature>
<dbReference type="EMBL" id="NEVH01020341">
    <property type="protein sequence ID" value="PNF21591.1"/>
    <property type="molecule type" value="Genomic_DNA"/>
</dbReference>
<feature type="compositionally biased region" description="Low complexity" evidence="1">
    <location>
        <begin position="123"/>
        <end position="133"/>
    </location>
</feature>
<protein>
    <submittedName>
        <fullName evidence="2">Uncharacterized protein</fullName>
    </submittedName>
</protein>
<feature type="compositionally biased region" description="Basic and acidic residues" evidence="1">
    <location>
        <begin position="139"/>
        <end position="149"/>
    </location>
</feature>
<reference evidence="2 3" key="1">
    <citation type="submission" date="2017-12" db="EMBL/GenBank/DDBJ databases">
        <title>Hemimetabolous genomes reveal molecular basis of termite eusociality.</title>
        <authorList>
            <person name="Harrison M.C."/>
            <person name="Jongepier E."/>
            <person name="Robertson H.M."/>
            <person name="Arning N."/>
            <person name="Bitard-Feildel T."/>
            <person name="Chao H."/>
            <person name="Childers C.P."/>
            <person name="Dinh H."/>
            <person name="Doddapaneni H."/>
            <person name="Dugan S."/>
            <person name="Gowin J."/>
            <person name="Greiner C."/>
            <person name="Han Y."/>
            <person name="Hu H."/>
            <person name="Hughes D.S.T."/>
            <person name="Huylmans A.-K."/>
            <person name="Kemena C."/>
            <person name="Kremer L.P.M."/>
            <person name="Lee S.L."/>
            <person name="Lopez-Ezquerra A."/>
            <person name="Mallet L."/>
            <person name="Monroy-Kuhn J.M."/>
            <person name="Moser A."/>
            <person name="Murali S.C."/>
            <person name="Muzny D.M."/>
            <person name="Otani S."/>
            <person name="Piulachs M.-D."/>
            <person name="Poelchau M."/>
            <person name="Qu J."/>
            <person name="Schaub F."/>
            <person name="Wada-Katsumata A."/>
            <person name="Worley K.C."/>
            <person name="Xie Q."/>
            <person name="Ylla G."/>
            <person name="Poulsen M."/>
            <person name="Gibbs R.A."/>
            <person name="Schal C."/>
            <person name="Richards S."/>
            <person name="Belles X."/>
            <person name="Korb J."/>
            <person name="Bornberg-Bauer E."/>
        </authorList>
    </citation>
    <scope>NUCLEOTIDE SEQUENCE [LARGE SCALE GENOMIC DNA]</scope>
    <source>
        <tissue evidence="2">Whole body</tissue>
    </source>
</reference>
<feature type="compositionally biased region" description="Basic and acidic residues" evidence="1">
    <location>
        <begin position="203"/>
        <end position="230"/>
    </location>
</feature>